<keyword evidence="1" id="KW-0812">Transmembrane</keyword>
<gene>
    <name evidence="2" type="ORF">GORHZ_097_00220</name>
</gene>
<organism evidence="2 3">
    <name type="scientific">Gordonia rhizosphera NBRC 16068</name>
    <dbReference type="NCBI Taxonomy" id="1108045"/>
    <lineage>
        <taxon>Bacteria</taxon>
        <taxon>Bacillati</taxon>
        <taxon>Actinomycetota</taxon>
        <taxon>Actinomycetes</taxon>
        <taxon>Mycobacteriales</taxon>
        <taxon>Gordoniaceae</taxon>
        <taxon>Gordonia</taxon>
    </lineage>
</organism>
<comment type="caution">
    <text evidence="2">The sequence shown here is derived from an EMBL/GenBank/DDBJ whole genome shotgun (WGS) entry which is preliminary data.</text>
</comment>
<dbReference type="Proteomes" id="UP000008363">
    <property type="component" value="Unassembled WGS sequence"/>
</dbReference>
<protein>
    <submittedName>
        <fullName evidence="2">Uncharacterized protein</fullName>
    </submittedName>
</protein>
<keyword evidence="1" id="KW-1133">Transmembrane helix</keyword>
<keyword evidence="3" id="KW-1185">Reference proteome</keyword>
<dbReference type="AlphaFoldDB" id="K6W9C3"/>
<dbReference type="OrthoDB" id="9912449at2"/>
<dbReference type="RefSeq" id="WP_006333052.1">
    <property type="nucleotide sequence ID" value="NZ_BAHC01000097.1"/>
</dbReference>
<dbReference type="EMBL" id="BAHC01000097">
    <property type="protein sequence ID" value="GAB90346.1"/>
    <property type="molecule type" value="Genomic_DNA"/>
</dbReference>
<dbReference type="STRING" id="1108045.GORHZ_097_00220"/>
<accession>K6W9C3</accession>
<keyword evidence="1" id="KW-0472">Membrane</keyword>
<feature type="transmembrane region" description="Helical" evidence="1">
    <location>
        <begin position="12"/>
        <end position="36"/>
    </location>
</feature>
<evidence type="ECO:0000256" key="1">
    <source>
        <dbReference type="SAM" id="Phobius"/>
    </source>
</evidence>
<feature type="transmembrane region" description="Helical" evidence="1">
    <location>
        <begin position="48"/>
        <end position="66"/>
    </location>
</feature>
<name>K6W9C3_9ACTN</name>
<sequence>MYPVLARRLLGVPVLVWVLQLLYVALALGLLAILTATFGGRVTRLPFQLAYVAVMIIVNIIWRLALRKKIS</sequence>
<evidence type="ECO:0000313" key="2">
    <source>
        <dbReference type="EMBL" id="GAB90346.1"/>
    </source>
</evidence>
<proteinExistence type="predicted"/>
<evidence type="ECO:0000313" key="3">
    <source>
        <dbReference type="Proteomes" id="UP000008363"/>
    </source>
</evidence>
<reference evidence="2 3" key="1">
    <citation type="submission" date="2012-08" db="EMBL/GenBank/DDBJ databases">
        <title>Whole genome shotgun sequence of Gordonia rhizosphera NBRC 16068.</title>
        <authorList>
            <person name="Takarada H."/>
            <person name="Isaki S."/>
            <person name="Hosoyama A."/>
            <person name="Tsuchikane K."/>
            <person name="Katsumata H."/>
            <person name="Baba S."/>
            <person name="Ohji S."/>
            <person name="Yamazaki S."/>
            <person name="Fujita N."/>
        </authorList>
    </citation>
    <scope>NUCLEOTIDE SEQUENCE [LARGE SCALE GENOMIC DNA]</scope>
    <source>
        <strain evidence="2 3">NBRC 16068</strain>
    </source>
</reference>